<feature type="domain" description="Peptidase M16 N-terminal" evidence="2">
    <location>
        <begin position="43"/>
        <end position="196"/>
    </location>
</feature>
<dbReference type="OrthoDB" id="9811314at2"/>
<dbReference type="Pfam" id="PF05193">
    <property type="entry name" value="Peptidase_M16_C"/>
    <property type="match status" value="1"/>
</dbReference>
<feature type="signal peptide" evidence="1">
    <location>
        <begin position="1"/>
        <end position="28"/>
    </location>
</feature>
<evidence type="ECO:0000313" key="4">
    <source>
        <dbReference type="EMBL" id="RCS56984.1"/>
    </source>
</evidence>
<feature type="chain" id="PRO_5016570964" evidence="1">
    <location>
        <begin position="29"/>
        <end position="451"/>
    </location>
</feature>
<dbReference type="GO" id="GO:0046872">
    <property type="term" value="F:metal ion binding"/>
    <property type="evidence" value="ECO:0007669"/>
    <property type="project" value="InterPro"/>
</dbReference>
<dbReference type="Gene3D" id="3.30.830.10">
    <property type="entry name" value="Metalloenzyme, LuxS/M16 peptidase-like"/>
    <property type="match status" value="2"/>
</dbReference>
<dbReference type="InterPro" id="IPR050361">
    <property type="entry name" value="MPP/UQCRC_Complex"/>
</dbReference>
<dbReference type="InterPro" id="IPR007863">
    <property type="entry name" value="Peptidase_M16_C"/>
</dbReference>
<keyword evidence="1" id="KW-0732">Signal</keyword>
<dbReference type="SUPFAM" id="SSF63411">
    <property type="entry name" value="LuxS/MPP-like metallohydrolase"/>
    <property type="match status" value="2"/>
</dbReference>
<comment type="caution">
    <text evidence="4">The sequence shown here is derived from an EMBL/GenBank/DDBJ whole genome shotgun (WGS) entry which is preliminary data.</text>
</comment>
<keyword evidence="5" id="KW-1185">Reference proteome</keyword>
<dbReference type="RefSeq" id="WP_114403126.1">
    <property type="nucleotide sequence ID" value="NZ_QPGB01000004.1"/>
</dbReference>
<dbReference type="PANTHER" id="PTHR11851">
    <property type="entry name" value="METALLOPROTEASE"/>
    <property type="match status" value="1"/>
</dbReference>
<proteinExistence type="predicted"/>
<evidence type="ECO:0000259" key="3">
    <source>
        <dbReference type="Pfam" id="PF05193"/>
    </source>
</evidence>
<feature type="domain" description="Peptidase M16 C-terminal" evidence="3">
    <location>
        <begin position="205"/>
        <end position="384"/>
    </location>
</feature>
<reference evidence="4 5" key="1">
    <citation type="journal article" date="2018" name="Int. J. Syst. Evol. Microbiol.">
        <title>Parvibium lacunae gen. nov., sp. nov., a new member of the family Alcaligenaceae isolated from a freshwater pond.</title>
        <authorList>
            <person name="Chen W.M."/>
            <person name="Xie P.B."/>
            <person name="Hsu M.Y."/>
            <person name="Sheu S.Y."/>
        </authorList>
    </citation>
    <scope>NUCLEOTIDE SEQUENCE [LARGE SCALE GENOMIC DNA]</scope>
    <source>
        <strain evidence="4 5">KMB9</strain>
    </source>
</reference>
<dbReference type="InterPro" id="IPR011249">
    <property type="entry name" value="Metalloenz_LuxS/M16"/>
</dbReference>
<dbReference type="InterPro" id="IPR011765">
    <property type="entry name" value="Pept_M16_N"/>
</dbReference>
<organism evidence="4 5">
    <name type="scientific">Parvibium lacunae</name>
    <dbReference type="NCBI Taxonomy" id="1888893"/>
    <lineage>
        <taxon>Bacteria</taxon>
        <taxon>Pseudomonadati</taxon>
        <taxon>Pseudomonadota</taxon>
        <taxon>Betaproteobacteria</taxon>
        <taxon>Burkholderiales</taxon>
        <taxon>Alcaligenaceae</taxon>
        <taxon>Parvibium</taxon>
    </lineage>
</organism>
<evidence type="ECO:0000313" key="5">
    <source>
        <dbReference type="Proteomes" id="UP000252357"/>
    </source>
</evidence>
<sequence length="451" mass="49059">MNFPRFLSLCLIACTSSLGGLFSAAAHAKLPIETWQTRAGSKVLFVAAPTIPMLDINLDFDAGGRYAPADKVGVAGLTLEMLDKGVQHRAANTATLQPLTEAQLADAFADIGAQLSASPGMERVSIQLRTLSRPTERQQAIALLASIVQRPIFPAELLAREKTNLMATLRDADTKPESILERRFAARLYPDHPYGRRPTVTTVANVSIEDIQRFHQQHYTAQRAVVTLIGQISRAEAEQIAEQLTADLPQALPAAQTSTPAVAPTPQPGIETLPHPASQAHLALGLPSLVRGDPDFFALQVGNYILGGGGFASRLMAEVRDKRGLAYSVYSAFSPQAIPGPFQIGLQTKKEQAQLALQVTRDTLETFLREGPTQAELRAAKANLINGFPLRIDSNRKLLEQLAVIGFYGLPLNYLDDWPRQIERVSLADVRAAFQRKVRLEQLVTVIVGAQ</sequence>
<dbReference type="EMBL" id="QPGB01000004">
    <property type="protein sequence ID" value="RCS56984.1"/>
    <property type="molecule type" value="Genomic_DNA"/>
</dbReference>
<accession>A0A368L106</accession>
<dbReference type="Pfam" id="PF00675">
    <property type="entry name" value="Peptidase_M16"/>
    <property type="match status" value="1"/>
</dbReference>
<evidence type="ECO:0000256" key="1">
    <source>
        <dbReference type="SAM" id="SignalP"/>
    </source>
</evidence>
<gene>
    <name evidence="4" type="ORF">DU000_09250</name>
</gene>
<dbReference type="AlphaFoldDB" id="A0A368L106"/>
<protein>
    <submittedName>
        <fullName evidence="4">Insulinase family protein</fullName>
    </submittedName>
</protein>
<dbReference type="PANTHER" id="PTHR11851:SF224">
    <property type="entry name" value="PROCESSING PROTEASE"/>
    <property type="match status" value="1"/>
</dbReference>
<dbReference type="Proteomes" id="UP000252357">
    <property type="component" value="Unassembled WGS sequence"/>
</dbReference>
<evidence type="ECO:0000259" key="2">
    <source>
        <dbReference type="Pfam" id="PF00675"/>
    </source>
</evidence>
<name>A0A368L106_9BURK</name>